<evidence type="ECO:0000313" key="6">
    <source>
        <dbReference type="EMBL" id="GAQ25462.1"/>
    </source>
</evidence>
<comment type="similarity">
    <text evidence="1">Belongs to the membrane fusion protein (MFP) (TC 8.A.1) family.</text>
</comment>
<gene>
    <name evidence="6" type="ORF">TSYNT_7488</name>
</gene>
<dbReference type="GO" id="GO:0015562">
    <property type="term" value="F:efflux transmembrane transporter activity"/>
    <property type="evidence" value="ECO:0007669"/>
    <property type="project" value="TreeGrafter"/>
</dbReference>
<evidence type="ECO:0000313" key="7">
    <source>
        <dbReference type="Proteomes" id="UP000062160"/>
    </source>
</evidence>
<dbReference type="PROSITE" id="PS51257">
    <property type="entry name" value="PROKAR_LIPOPROTEIN"/>
    <property type="match status" value="1"/>
</dbReference>
<organism evidence="6">
    <name type="scientific">Tepidanaerobacter syntrophicus</name>
    <dbReference type="NCBI Taxonomy" id="224999"/>
    <lineage>
        <taxon>Bacteria</taxon>
        <taxon>Bacillati</taxon>
        <taxon>Bacillota</taxon>
        <taxon>Clostridia</taxon>
        <taxon>Thermosediminibacterales</taxon>
        <taxon>Tepidanaerobacteraceae</taxon>
        <taxon>Tepidanaerobacter</taxon>
    </lineage>
</organism>
<evidence type="ECO:0000259" key="4">
    <source>
        <dbReference type="Pfam" id="PF25954"/>
    </source>
</evidence>
<keyword evidence="7" id="KW-1185">Reference proteome</keyword>
<dbReference type="PANTHER" id="PTHR30469">
    <property type="entry name" value="MULTIDRUG RESISTANCE PROTEIN MDTA"/>
    <property type="match status" value="1"/>
</dbReference>
<dbReference type="Pfam" id="PF25989">
    <property type="entry name" value="YknX_C"/>
    <property type="match status" value="1"/>
</dbReference>
<dbReference type="OrthoDB" id="5392603at2"/>
<dbReference type="Gene3D" id="1.10.287.470">
    <property type="entry name" value="Helix hairpin bin"/>
    <property type="match status" value="2"/>
</dbReference>
<evidence type="ECO:0000259" key="5">
    <source>
        <dbReference type="Pfam" id="PF25989"/>
    </source>
</evidence>
<dbReference type="InterPro" id="IPR058792">
    <property type="entry name" value="Beta-barrel_RND_2"/>
</dbReference>
<dbReference type="InterPro" id="IPR059052">
    <property type="entry name" value="HH_YbhG-like"/>
</dbReference>
<reference evidence="6" key="1">
    <citation type="journal article" date="2016" name="Genome Announc.">
        <title>Draft Genome Sequence of the Syntrophic Lactate-Degrading Bacterium Tepidanaerobacter syntrophicus JLT.</title>
        <authorList>
            <person name="Matsuura N."/>
            <person name="Ohashi A."/>
            <person name="Tourlousse D.M."/>
            <person name="Sekiguchi Y."/>
        </authorList>
    </citation>
    <scope>NUCLEOTIDE SEQUENCE [LARGE SCALE GENOMIC DNA]</scope>
    <source>
        <strain evidence="6">JL</strain>
    </source>
</reference>
<dbReference type="NCBIfam" id="TIGR01730">
    <property type="entry name" value="RND_mfp"/>
    <property type="match status" value="1"/>
</dbReference>
<evidence type="ECO:0000256" key="1">
    <source>
        <dbReference type="ARBA" id="ARBA00009477"/>
    </source>
</evidence>
<dbReference type="PRINTS" id="PR01490">
    <property type="entry name" value="RTXTOXIND"/>
</dbReference>
<feature type="domain" description="YknX-like C-terminal permuted SH3-like" evidence="5">
    <location>
        <begin position="345"/>
        <end position="413"/>
    </location>
</feature>
<evidence type="ECO:0000256" key="2">
    <source>
        <dbReference type="SAM" id="Coils"/>
    </source>
</evidence>
<name>A0A0U9HG07_9FIRM</name>
<keyword evidence="2" id="KW-0175">Coiled coil</keyword>
<dbReference type="FunFam" id="2.40.30.170:FF:000010">
    <property type="entry name" value="Efflux RND transporter periplasmic adaptor subunit"/>
    <property type="match status" value="1"/>
</dbReference>
<dbReference type="Gene3D" id="2.40.30.170">
    <property type="match status" value="1"/>
</dbReference>
<proteinExistence type="inferred from homology"/>
<dbReference type="Pfam" id="PF25954">
    <property type="entry name" value="Beta-barrel_RND_2"/>
    <property type="match status" value="1"/>
</dbReference>
<feature type="domain" description="YbhG-like alpha-helical hairpin" evidence="3">
    <location>
        <begin position="99"/>
        <end position="227"/>
    </location>
</feature>
<dbReference type="InterPro" id="IPR058637">
    <property type="entry name" value="YknX-like_C"/>
</dbReference>
<feature type="domain" description="CusB-like beta-barrel" evidence="4">
    <location>
        <begin position="266"/>
        <end position="338"/>
    </location>
</feature>
<sequence>MRNKKFAAYILALAIIFSLVVSGCGKKQNATVSTEKEKIVPVKVAIAQQENLPEYRTFPGKIAALNEISIVPKMGGKVEQILVKEGDSVKAGQTIIMLEQKDVLSQVNQAQAAYEAAMTQLNNLKNGQLPQQIAQLEAAVAQAEANFNNAEKNYERMKTLLDEEAITQQQFEAAELQYKVAKEQYESAKTQLELTKEKTAPGSIDLASAQVKQAEAALSAAKTALDNCVITSPVNGVIGSITAKVGQLVAAGYSVATVGDLNTVEIQINVTEDKVTGLKAGQEAEISADALGDATLKGKVASVSPFKDARTQVYPVKVQAPNENNILKSGMFARVKLTVAVHENAVTVPEDAIVYYNGTSTIYTVENNVAKALNVEVGPVSMGKAIIKSGLEPGTEIIVEGQEFVTDGMKVKVEGRGESK</sequence>
<protein>
    <submittedName>
        <fullName evidence="6">RND family efflux transporter, MFP subunit</fullName>
    </submittedName>
</protein>
<dbReference type="InterPro" id="IPR006143">
    <property type="entry name" value="RND_pump_MFP"/>
</dbReference>
<dbReference type="Gene3D" id="2.40.50.100">
    <property type="match status" value="2"/>
</dbReference>
<dbReference type="Pfam" id="PF25881">
    <property type="entry name" value="HH_YBHG"/>
    <property type="match status" value="1"/>
</dbReference>
<dbReference type="STRING" id="224999.GCA_001485475_01479"/>
<dbReference type="GO" id="GO:1990281">
    <property type="term" value="C:efflux pump complex"/>
    <property type="evidence" value="ECO:0007669"/>
    <property type="project" value="TreeGrafter"/>
</dbReference>
<feature type="coiled-coil region" evidence="2">
    <location>
        <begin position="107"/>
        <end position="224"/>
    </location>
</feature>
<dbReference type="EMBL" id="DF977001">
    <property type="protein sequence ID" value="GAQ25462.1"/>
    <property type="molecule type" value="Genomic_DNA"/>
</dbReference>
<dbReference type="Proteomes" id="UP000062160">
    <property type="component" value="Unassembled WGS sequence"/>
</dbReference>
<dbReference type="SUPFAM" id="SSF111369">
    <property type="entry name" value="HlyD-like secretion proteins"/>
    <property type="match status" value="3"/>
</dbReference>
<dbReference type="AlphaFoldDB" id="A0A0U9HG07"/>
<accession>A0A0U9HG07</accession>
<dbReference type="RefSeq" id="WP_059032840.1">
    <property type="nucleotide sequence ID" value="NZ_BSDW01000001.1"/>
</dbReference>
<evidence type="ECO:0000259" key="3">
    <source>
        <dbReference type="Pfam" id="PF25881"/>
    </source>
</evidence>
<dbReference type="Gene3D" id="2.40.420.20">
    <property type="match status" value="1"/>
</dbReference>